<sequence>MGLTVHFRLSHPDSYASPDDILALMERLRSQIADWGVDVSPIVHLVYPNTNYQTCPDEGLRWFLIQAQYYPQKKGSYRSFPRQLIGFTVFPDPPFHGSEPLNFAFSYLSKIERLEMVCFLQDPIRFQLRDRKLPPCPPDRHCCLGLSQTGRLEGEGL</sequence>
<accession>A0A2H5XC54</accession>
<reference evidence="2" key="1">
    <citation type="submission" date="2017-09" db="EMBL/GenBank/DDBJ databases">
        <title>Metaegenomics of thermophilic ammonia-oxidizing enrichment culture.</title>
        <authorList>
            <person name="Kato S."/>
            <person name="Suzuki K."/>
        </authorList>
    </citation>
    <scope>NUCLEOTIDE SEQUENCE [LARGE SCALE GENOMIC DNA]</scope>
</reference>
<gene>
    <name evidence="1" type="ORF">HRbin17_01258</name>
</gene>
<name>A0A2H5XC54_9BACT</name>
<dbReference type="Proteomes" id="UP000236173">
    <property type="component" value="Unassembled WGS sequence"/>
</dbReference>
<dbReference type="AlphaFoldDB" id="A0A2H5XC54"/>
<proteinExistence type="predicted"/>
<protein>
    <submittedName>
        <fullName evidence="1">Uncharacterized protein</fullName>
    </submittedName>
</protein>
<organism evidence="1 2">
    <name type="scientific">Candidatus Fervidibacter japonicus</name>
    <dbReference type="NCBI Taxonomy" id="2035412"/>
    <lineage>
        <taxon>Bacteria</taxon>
        <taxon>Candidatus Fervidibacterota</taxon>
        <taxon>Candidatus Fervidibacter</taxon>
    </lineage>
</organism>
<comment type="caution">
    <text evidence="1">The sequence shown here is derived from an EMBL/GenBank/DDBJ whole genome shotgun (WGS) entry which is preliminary data.</text>
</comment>
<dbReference type="EMBL" id="BEHT01000015">
    <property type="protein sequence ID" value="GBC98744.1"/>
    <property type="molecule type" value="Genomic_DNA"/>
</dbReference>
<evidence type="ECO:0000313" key="1">
    <source>
        <dbReference type="EMBL" id="GBC98744.1"/>
    </source>
</evidence>
<evidence type="ECO:0000313" key="2">
    <source>
        <dbReference type="Proteomes" id="UP000236173"/>
    </source>
</evidence>